<evidence type="ECO:0000259" key="2">
    <source>
        <dbReference type="PROSITE" id="PS51724"/>
    </source>
</evidence>
<feature type="region of interest" description="Disordered" evidence="1">
    <location>
        <begin position="85"/>
        <end position="123"/>
    </location>
</feature>
<dbReference type="InterPro" id="IPR052521">
    <property type="entry name" value="Cell_div_SPOR-domain"/>
</dbReference>
<dbReference type="Pfam" id="PF05036">
    <property type="entry name" value="SPOR"/>
    <property type="match status" value="1"/>
</dbReference>
<dbReference type="GO" id="GO:0032506">
    <property type="term" value="P:cytokinetic process"/>
    <property type="evidence" value="ECO:0007669"/>
    <property type="project" value="TreeGrafter"/>
</dbReference>
<dbReference type="GO" id="GO:0032153">
    <property type="term" value="C:cell division site"/>
    <property type="evidence" value="ECO:0007669"/>
    <property type="project" value="TreeGrafter"/>
</dbReference>
<dbReference type="PANTHER" id="PTHR38687:SF1">
    <property type="entry name" value="CELL DIVISION PROTEIN DEDD"/>
    <property type="match status" value="1"/>
</dbReference>
<organism evidence="3 4">
    <name type="scientific">Caldichromatium japonicum</name>
    <dbReference type="NCBI Taxonomy" id="2699430"/>
    <lineage>
        <taxon>Bacteria</taxon>
        <taxon>Pseudomonadati</taxon>
        <taxon>Pseudomonadota</taxon>
        <taxon>Gammaproteobacteria</taxon>
        <taxon>Chromatiales</taxon>
        <taxon>Chromatiaceae</taxon>
        <taxon>Caldichromatium</taxon>
    </lineage>
</organism>
<feature type="compositionally biased region" description="Pro residues" evidence="1">
    <location>
        <begin position="88"/>
        <end position="101"/>
    </location>
</feature>
<feature type="region of interest" description="Disordered" evidence="1">
    <location>
        <begin position="1"/>
        <end position="28"/>
    </location>
</feature>
<feature type="compositionally biased region" description="Pro residues" evidence="1">
    <location>
        <begin position="10"/>
        <end position="19"/>
    </location>
</feature>
<dbReference type="Proteomes" id="UP000502699">
    <property type="component" value="Chromosome"/>
</dbReference>
<feature type="compositionally biased region" description="Low complexity" evidence="1">
    <location>
        <begin position="102"/>
        <end position="111"/>
    </location>
</feature>
<dbReference type="InterPro" id="IPR007730">
    <property type="entry name" value="SPOR-like_dom"/>
</dbReference>
<protein>
    <submittedName>
        <fullName evidence="3">SPOR domain-containing protein</fullName>
    </submittedName>
</protein>
<reference evidence="4" key="1">
    <citation type="submission" date="2020-01" db="EMBL/GenBank/DDBJ databases">
        <title>Caldichromatium gen. nov., sp. nov., a thermophilic purple sulfur bacterium member of the family Chromatiaceae isolated from Nakabusa hot spring, Japan.</title>
        <authorList>
            <person name="Saini M.K."/>
            <person name="Hanada S."/>
            <person name="Tank M."/>
        </authorList>
    </citation>
    <scope>NUCLEOTIDE SEQUENCE [LARGE SCALE GENOMIC DNA]</scope>
    <source>
        <strain evidence="4">No.7</strain>
    </source>
</reference>
<dbReference type="KEGG" id="cjap:GWK36_10470"/>
<dbReference type="EMBL" id="CP048029">
    <property type="protein sequence ID" value="QIK38330.1"/>
    <property type="molecule type" value="Genomic_DNA"/>
</dbReference>
<evidence type="ECO:0000256" key="1">
    <source>
        <dbReference type="SAM" id="MobiDB-lite"/>
    </source>
</evidence>
<keyword evidence="4" id="KW-1185">Reference proteome</keyword>
<accession>A0A6G7VEJ6</accession>
<gene>
    <name evidence="3" type="ORF">GWK36_10470</name>
</gene>
<dbReference type="GO" id="GO:0042834">
    <property type="term" value="F:peptidoglycan binding"/>
    <property type="evidence" value="ECO:0007669"/>
    <property type="project" value="InterPro"/>
</dbReference>
<dbReference type="AlphaFoldDB" id="A0A6G7VEJ6"/>
<name>A0A6G7VEJ6_9GAMM</name>
<dbReference type="SUPFAM" id="SSF110997">
    <property type="entry name" value="Sporulation related repeat"/>
    <property type="match status" value="1"/>
</dbReference>
<dbReference type="GO" id="GO:0030428">
    <property type="term" value="C:cell septum"/>
    <property type="evidence" value="ECO:0007669"/>
    <property type="project" value="TreeGrafter"/>
</dbReference>
<dbReference type="InterPro" id="IPR036680">
    <property type="entry name" value="SPOR-like_sf"/>
</dbReference>
<evidence type="ECO:0000313" key="3">
    <source>
        <dbReference type="EMBL" id="QIK38330.1"/>
    </source>
</evidence>
<proteinExistence type="predicted"/>
<feature type="domain" description="SPOR" evidence="2">
    <location>
        <begin position="125"/>
        <end position="205"/>
    </location>
</feature>
<feature type="region of interest" description="Disordered" evidence="1">
    <location>
        <begin position="45"/>
        <end position="70"/>
    </location>
</feature>
<dbReference type="RefSeq" id="WP_166271088.1">
    <property type="nucleotide sequence ID" value="NZ_CP048029.1"/>
</dbReference>
<sequence length="205" mass="21559">MPKDYHRAKPPPPSPPSTPPIRRKPNRSCLGWLIGGMALGVASSSILAPRDNPDIETAPATQAERPAAQPTFVYEKILREAEVDISKAPPPPPPAPLPQPPQAVAVSAQSPNPGAAAQGVPTPNAPASGTYLVQVASFGRAADAERLKAQLAQMGIAASIQTATLPNGKTAYRVRAGAYASREQAQQVSELLRRHGQNPMLVPLR</sequence>
<dbReference type="PROSITE" id="PS51724">
    <property type="entry name" value="SPOR"/>
    <property type="match status" value="1"/>
</dbReference>
<dbReference type="PANTHER" id="PTHR38687">
    <property type="entry name" value="CELL DIVISION PROTEIN DEDD-RELATED"/>
    <property type="match status" value="1"/>
</dbReference>
<evidence type="ECO:0000313" key="4">
    <source>
        <dbReference type="Proteomes" id="UP000502699"/>
    </source>
</evidence>
<dbReference type="Gene3D" id="3.30.70.1070">
    <property type="entry name" value="Sporulation related repeat"/>
    <property type="match status" value="1"/>
</dbReference>